<evidence type="ECO:0000313" key="2">
    <source>
        <dbReference type="EMBL" id="MBB4841048.1"/>
    </source>
</evidence>
<dbReference type="EMBL" id="JACHLN010000004">
    <property type="protein sequence ID" value="MBB4841048.1"/>
    <property type="molecule type" value="Genomic_DNA"/>
</dbReference>
<sequence>MDHSAAYDAGRLAGTVIGYLLVYGGMIALGVFFGKRLARKRDVGFVRWPLNLALVLVLLLLAGQCANRNQAQGVASGVEA</sequence>
<evidence type="ECO:0000256" key="1">
    <source>
        <dbReference type="SAM" id="Phobius"/>
    </source>
</evidence>
<keyword evidence="1" id="KW-0472">Membrane</keyword>
<reference evidence="2 3" key="1">
    <citation type="submission" date="2020-08" db="EMBL/GenBank/DDBJ databases">
        <title>Functional genomics of gut bacteria from endangered species of beetles.</title>
        <authorList>
            <person name="Carlos-Shanley C."/>
        </authorList>
    </citation>
    <scope>NUCLEOTIDE SEQUENCE [LARGE SCALE GENOMIC DNA]</scope>
    <source>
        <strain evidence="2 3">S00224</strain>
    </source>
</reference>
<feature type="transmembrane region" description="Helical" evidence="1">
    <location>
        <begin position="45"/>
        <end position="63"/>
    </location>
</feature>
<protein>
    <submittedName>
        <fullName evidence="2">Putative MFS family arabinose efflux permease</fullName>
    </submittedName>
</protein>
<keyword evidence="3" id="KW-1185">Reference proteome</keyword>
<comment type="caution">
    <text evidence="2">The sequence shown here is derived from an EMBL/GenBank/DDBJ whole genome shotgun (WGS) entry which is preliminary data.</text>
</comment>
<dbReference type="Proteomes" id="UP000575241">
    <property type="component" value="Unassembled WGS sequence"/>
</dbReference>
<evidence type="ECO:0000313" key="3">
    <source>
        <dbReference type="Proteomes" id="UP000575241"/>
    </source>
</evidence>
<dbReference type="RefSeq" id="WP_184170054.1">
    <property type="nucleotide sequence ID" value="NZ_JACHLN010000004.1"/>
</dbReference>
<proteinExistence type="predicted"/>
<feature type="transmembrane region" description="Helical" evidence="1">
    <location>
        <begin position="12"/>
        <end position="33"/>
    </location>
</feature>
<name>A0A7W7K5K5_9SPHN</name>
<gene>
    <name evidence="2" type="ORF">HNP52_004145</name>
</gene>
<keyword evidence="1" id="KW-1133">Transmembrane helix</keyword>
<keyword evidence="1" id="KW-0812">Transmembrane</keyword>
<organism evidence="2 3">
    <name type="scientific">Sphingomonas kyeonggiensis</name>
    <dbReference type="NCBI Taxonomy" id="1268553"/>
    <lineage>
        <taxon>Bacteria</taxon>
        <taxon>Pseudomonadati</taxon>
        <taxon>Pseudomonadota</taxon>
        <taxon>Alphaproteobacteria</taxon>
        <taxon>Sphingomonadales</taxon>
        <taxon>Sphingomonadaceae</taxon>
        <taxon>Sphingomonas</taxon>
    </lineage>
</organism>
<dbReference type="AlphaFoldDB" id="A0A7W7K5K5"/>
<accession>A0A7W7K5K5</accession>